<accession>A0A1C7LR64</accession>
<comment type="caution">
    <text evidence="1">The sequence shown here is derived from an EMBL/GenBank/DDBJ whole genome shotgun (WGS) entry which is preliminary data.</text>
</comment>
<gene>
    <name evidence="1" type="ORF">A0H81_14778</name>
</gene>
<evidence type="ECO:0000313" key="2">
    <source>
        <dbReference type="Proteomes" id="UP000092993"/>
    </source>
</evidence>
<dbReference type="EMBL" id="LUGG01000047">
    <property type="protein sequence ID" value="OBZ65264.1"/>
    <property type="molecule type" value="Genomic_DNA"/>
</dbReference>
<sequence length="145" mass="16519">MLAHPNGQPIRAAVVEKTNVKDCYFFHTMEETRVILLTSVHRSECKSIIAIHPVLLLSFKVSVAILMVTYIVDILHQEHTPRSTFKLHFNHHYEKDTYASSCSHSLAMHYAMSQCEAPLRVPEMLIGSPTWNSVPSIQISGWYLV</sequence>
<proteinExistence type="predicted"/>
<keyword evidence="2" id="KW-1185">Reference proteome</keyword>
<evidence type="ECO:0000313" key="1">
    <source>
        <dbReference type="EMBL" id="OBZ65264.1"/>
    </source>
</evidence>
<dbReference type="Proteomes" id="UP000092993">
    <property type="component" value="Unassembled WGS sequence"/>
</dbReference>
<protein>
    <submittedName>
        <fullName evidence="1">Uncharacterized protein</fullName>
    </submittedName>
</protein>
<dbReference type="AlphaFoldDB" id="A0A1C7LR64"/>
<name>A0A1C7LR64_GRIFR</name>
<reference evidence="1 2" key="1">
    <citation type="submission" date="2016-03" db="EMBL/GenBank/DDBJ databases">
        <title>Whole genome sequencing of Grifola frondosa 9006-11.</title>
        <authorList>
            <person name="Min B."/>
            <person name="Park H."/>
            <person name="Kim J.-G."/>
            <person name="Cho H."/>
            <person name="Oh Y.-L."/>
            <person name="Kong W.-S."/>
            <person name="Choi I.-G."/>
        </authorList>
    </citation>
    <scope>NUCLEOTIDE SEQUENCE [LARGE SCALE GENOMIC DNA]</scope>
    <source>
        <strain evidence="1 2">9006-11</strain>
    </source>
</reference>
<organism evidence="1 2">
    <name type="scientific">Grifola frondosa</name>
    <name type="common">Maitake</name>
    <name type="synonym">Polyporus frondosus</name>
    <dbReference type="NCBI Taxonomy" id="5627"/>
    <lineage>
        <taxon>Eukaryota</taxon>
        <taxon>Fungi</taxon>
        <taxon>Dikarya</taxon>
        <taxon>Basidiomycota</taxon>
        <taxon>Agaricomycotina</taxon>
        <taxon>Agaricomycetes</taxon>
        <taxon>Polyporales</taxon>
        <taxon>Grifolaceae</taxon>
        <taxon>Grifola</taxon>
    </lineage>
</organism>